<reference evidence="13 14" key="1">
    <citation type="submission" date="2016-07" db="EMBL/GenBank/DDBJ databases">
        <title>Multiple horizontal gene transfer events from other fungi enriched the ability of initially mycotrophic Trichoderma (Ascomycota) to feed on dead plant biomass.</title>
        <authorList>
            <consortium name="DOE Joint Genome Institute"/>
            <person name="Aerts A."/>
            <person name="Atanasova L."/>
            <person name="Chenthamara K."/>
            <person name="Zhang J."/>
            <person name="Grujic M."/>
            <person name="Henrissat B."/>
            <person name="Kuo A."/>
            <person name="Salamov A."/>
            <person name="Lipzen A."/>
            <person name="Labutti K."/>
            <person name="Barry K."/>
            <person name="Miao Y."/>
            <person name="Rahimi M.J."/>
            <person name="Shen Q."/>
            <person name="Grigoriev I.V."/>
            <person name="Kubicek C.P."/>
            <person name="Druzhinina I.S."/>
        </authorList>
    </citation>
    <scope>NUCLEOTIDE SEQUENCE [LARGE SCALE GENOMIC DNA]</scope>
    <source>
        <strain evidence="13 14">CBS 433.97</strain>
    </source>
</reference>
<comment type="function">
    <text evidence="9">Functions as a component of the nuclear pore complex (NPC).</text>
</comment>
<dbReference type="InterPro" id="IPR018136">
    <property type="entry name" value="Aconitase_4Fe-4S_BS"/>
</dbReference>
<protein>
    <recommendedName>
        <fullName evidence="9">Nuclear pore complex protein Nup85</fullName>
    </recommendedName>
</protein>
<keyword evidence="7" id="KW-0496">Mitochondrion</keyword>
<dbReference type="SUPFAM" id="SSF52016">
    <property type="entry name" value="LeuD/IlvD-like"/>
    <property type="match status" value="1"/>
</dbReference>
<dbReference type="OrthoDB" id="2224430at2759"/>
<dbReference type="InterPro" id="IPR011502">
    <property type="entry name" value="Nucleoporin_Nup85"/>
</dbReference>
<dbReference type="GO" id="GO:0006099">
    <property type="term" value="P:tricarboxylic acid cycle"/>
    <property type="evidence" value="ECO:0007669"/>
    <property type="project" value="InterPro"/>
</dbReference>
<dbReference type="GO" id="GO:0046872">
    <property type="term" value="F:metal ion binding"/>
    <property type="evidence" value="ECO:0007669"/>
    <property type="project" value="UniProtKB-KW"/>
</dbReference>
<keyword evidence="9" id="KW-0539">Nucleus</keyword>
<keyword evidence="6" id="KW-0411">Iron-sulfur</keyword>
<dbReference type="GO" id="GO:0005739">
    <property type="term" value="C:mitochondrion"/>
    <property type="evidence" value="ECO:0007669"/>
    <property type="project" value="UniProtKB-SubCell"/>
</dbReference>
<dbReference type="Pfam" id="PF07575">
    <property type="entry name" value="Nucleopor_Nup85"/>
    <property type="match status" value="1"/>
</dbReference>
<dbReference type="InterPro" id="IPR000573">
    <property type="entry name" value="AconitaseA/IPMdHydase_ssu_swvl"/>
</dbReference>
<dbReference type="GO" id="GO:0031965">
    <property type="term" value="C:nuclear membrane"/>
    <property type="evidence" value="ECO:0007669"/>
    <property type="project" value="UniProtKB-UniRule"/>
</dbReference>
<dbReference type="PRINTS" id="PR00415">
    <property type="entry name" value="ACONITASE"/>
</dbReference>
<evidence type="ECO:0000256" key="2">
    <source>
        <dbReference type="ARBA" id="ARBA00007185"/>
    </source>
</evidence>
<keyword evidence="9" id="KW-0813">Transport</keyword>
<evidence type="ECO:0000259" key="12">
    <source>
        <dbReference type="Pfam" id="PF00694"/>
    </source>
</evidence>
<dbReference type="InterPro" id="IPR015928">
    <property type="entry name" value="Aconitase/3IPM_dehydase_swvl"/>
</dbReference>
<feature type="region of interest" description="Disordered" evidence="10">
    <location>
        <begin position="1"/>
        <end position="63"/>
    </location>
</feature>
<keyword evidence="9" id="KW-0472">Membrane</keyword>
<gene>
    <name evidence="13" type="ORF">M441DRAFT_82070</name>
</gene>
<dbReference type="PROSITE" id="PS00450">
    <property type="entry name" value="ACONITASE_1"/>
    <property type="match status" value="1"/>
</dbReference>
<dbReference type="FunFam" id="3.30.499.10:FF:000004">
    <property type="entry name" value="Aconitate hydratase, mitochondrial"/>
    <property type="match status" value="1"/>
</dbReference>
<dbReference type="PANTHER" id="PTHR43160">
    <property type="entry name" value="ACONITATE HYDRATASE B"/>
    <property type="match status" value="1"/>
</dbReference>
<dbReference type="GO" id="GO:0051028">
    <property type="term" value="P:mRNA transport"/>
    <property type="evidence" value="ECO:0007669"/>
    <property type="project" value="UniProtKB-KW"/>
</dbReference>
<evidence type="ECO:0000256" key="4">
    <source>
        <dbReference type="ARBA" id="ARBA00022946"/>
    </source>
</evidence>
<organism evidence="13 14">
    <name type="scientific">Trichoderma asperellum (strain ATCC 204424 / CBS 433.97 / NBRC 101777)</name>
    <dbReference type="NCBI Taxonomy" id="1042311"/>
    <lineage>
        <taxon>Eukaryota</taxon>
        <taxon>Fungi</taxon>
        <taxon>Dikarya</taxon>
        <taxon>Ascomycota</taxon>
        <taxon>Pezizomycotina</taxon>
        <taxon>Sordariomycetes</taxon>
        <taxon>Hypocreomycetidae</taxon>
        <taxon>Hypocreales</taxon>
        <taxon>Hypocreaceae</taxon>
        <taxon>Trichoderma</taxon>
    </lineage>
</organism>
<keyword evidence="8" id="KW-0456">Lyase</keyword>
<dbReference type="InterPro" id="IPR006248">
    <property type="entry name" value="Aconitase_mito-like"/>
</dbReference>
<dbReference type="InterPro" id="IPR015932">
    <property type="entry name" value="Aconitase_dom2"/>
</dbReference>
<evidence type="ECO:0000256" key="1">
    <source>
        <dbReference type="ARBA" id="ARBA00004173"/>
    </source>
</evidence>
<keyword evidence="9" id="KW-0509">mRNA transport</keyword>
<dbReference type="InterPro" id="IPR050926">
    <property type="entry name" value="Aconitase/IPM_isomerase"/>
</dbReference>
<evidence type="ECO:0000256" key="8">
    <source>
        <dbReference type="ARBA" id="ARBA00023239"/>
    </source>
</evidence>
<comment type="subunit">
    <text evidence="9">Component of the nuclear pore complex (NPC).</text>
</comment>
<dbReference type="GO" id="GO:0051539">
    <property type="term" value="F:4 iron, 4 sulfur cluster binding"/>
    <property type="evidence" value="ECO:0007669"/>
    <property type="project" value="InterPro"/>
</dbReference>
<dbReference type="Pfam" id="PF00694">
    <property type="entry name" value="Aconitase_C"/>
    <property type="match status" value="1"/>
</dbReference>
<dbReference type="GO" id="GO:0005643">
    <property type="term" value="C:nuclear pore"/>
    <property type="evidence" value="ECO:0007669"/>
    <property type="project" value="UniProtKB-SubCell"/>
</dbReference>
<dbReference type="FunFam" id="3.20.19.10:FF:000002">
    <property type="entry name" value="Aconitate hydratase, mitochondrial"/>
    <property type="match status" value="1"/>
</dbReference>
<feature type="domain" description="Aconitase/3-isopropylmalate dehydratase large subunit alpha/beta/alpha" evidence="11">
    <location>
        <begin position="1141"/>
        <end position="1574"/>
    </location>
</feature>
<evidence type="ECO:0000313" key="14">
    <source>
        <dbReference type="Proteomes" id="UP000240493"/>
    </source>
</evidence>
<dbReference type="NCBIfam" id="TIGR01340">
    <property type="entry name" value="aconitase_mito"/>
    <property type="match status" value="1"/>
</dbReference>
<evidence type="ECO:0000256" key="6">
    <source>
        <dbReference type="ARBA" id="ARBA00023014"/>
    </source>
</evidence>
<dbReference type="Gene3D" id="3.20.19.10">
    <property type="entry name" value="Aconitase, domain 4"/>
    <property type="match status" value="1"/>
</dbReference>
<sequence length="1853" mass="202775">MAHRFIIDSSPMGKGSPLTPDRRRANNFSQYEDNLASTPLGPPPSAAADFGSSVPPAFDSPRPSNFGIGTTSGMGGGLFGQSRNPNAPLGRLMRGRPSGLSRQLHAGDNDKEDDFGEGFDEDDELPPLRGSLFRSGPQTTRASQRKDDMEAEVERYIDEEMEEELSADNSDTGDIFLNMRHDDRAYGQPVIGEEPDLMMLQTPAATARVRKEAESIYSQSTRFRPTRNHELQFGTIAKDIYTYQEPARITESPDLILKTENLVCQLYNDGVGAHEDPERLENSLANITYRLIQLWTEYTEELPPPEGEDLATIGPPEGADPFEKAAYVAHLILRMHHARFDTKTEDDKIPPLPEILFDWLQSSHNLFPNQVREISRYKPSPACHSLYWQTLRNALLRGDVTGAQQLLRNAGWEHVRRGPLGGPTYTGKALENVRRFAEATCEMLDQCPAARNDWEILDSSWTLFRVQARGSLDRLTLFAEGKDTSLLDSLNDGVDTSMSAMAKKASSQIPWDIYENLQTIYDIVLGQTEAILETAQDWCEATVALFGWWDESVQRPKSLVQSQFGVSPGNFTDSEDYFDRLVTVFNIVIQSGLTPNTMNPVEVALASAFEGNVHAVIGCLRTWSLPVACSVAEIASLGKWLPPQESAKPLPADSLDIDDLMLLGVGQPSTDDIEGIKDTTLVIYARELAGIEHLSPQRDGWEMAIQVLGRMDVPEKSEETVGELLRDLLATLDVNSSITVNKMWRLLSDLGMMNYAEETAETFAEILSKESHRYGEALWYFALSHRTDRVREVLNLLMSYSLVQSTVYPAEKDLDEDLKGLLRNRSETLEEKAKIDLEAAQLLGRMLSGYATLRKFYEIRDEIGKIEEVSPSRALAMKKQAAFALVAVVSSSGDNIRGGLYDETRDAVVSEDFLLALLGETTVFINQSPSVISLEQLDILLKAIEDIQAVGTRVYSTCEEFFNLVLASAQGLKGSTPADLMKSTSSLSSSTYMMSGSSLLASHMQKSIMGGGGGKVNRGWDWRKGWLANTKGEDVIRKLRLGLAKDLASLWLDDADGSLLRRAGSSSAAGALNRTLCASSTRRFSSVKSLPPTYERLFNRYTEVRRVLGKQRLTLAEKILYSHLDNVEESLLTNTDNGRSIRGKANLLLKPDRVNMQDASAQMALLQFMSCNLEKPAIPASIHCDHLIVGAKGAENDLSTGIQANKEIFDFLESAARKYGMDFWPPGAGIIHQTVLENYALPGLMMLGTDSHSPNAGGLCTVTIGVGGADAVEALVGAPWELKAPKVLGVQLTGSLNNWVAPKDVILKLAGELTVRGGTGSIIEYFGPGVDTLSATGMATICNMGAEVGATTSIFPYTEASARYLESTRRSQAVENIKALQTFPANNASEDSRFQFKADEGAEYDQLITINLSELEPHVNGPFTPDLATPLSKFKDAVKEQQWPEKLSAGLIGSCTNSSYEDMTRVESLLKEAADAGLKPAADFYITPGSEQIRATLERDGTLKTFEAAGGVLLSNACGPCIGQWQRQDGVTKGTSNAILTSYNRNFRGRNDGNPETMNFLASPEIVTAMAFAGSTTFNPMTDTIKTPSGKDFKFSPPHGLEGPKTPFEAGVPSLGVLSQQPDPSVQVAVSPSSDRLAFLEPFAPFPESDLSGLRVLVKVTGKCTTDTISAAGPWLKYKGHLPNISTNTLNTATNAETGEVNAAYDLDGSKHTIPELGQLWKERNQEWLVVAEHNYGEGSAREHAALQPRYLGARVVLTKSFARIHETNLKKQGVVPLTFENEADYDKIGAGDEVSTVGLYEMLRNKGKGDVQLKVKKASGEEFLIPTKHAVSKDQAGFILAGSALNLLSKRA</sequence>
<name>A0A2T3Z2B1_TRIA4</name>
<dbReference type="PANTHER" id="PTHR43160:SF2">
    <property type="entry name" value="HOMOCITRATE DEHYDRATASE, MITOCHONDRIAL"/>
    <property type="match status" value="1"/>
</dbReference>
<dbReference type="NCBIfam" id="NF005558">
    <property type="entry name" value="PRK07229.1"/>
    <property type="match status" value="1"/>
</dbReference>
<evidence type="ECO:0000313" key="13">
    <source>
        <dbReference type="EMBL" id="PTB38951.1"/>
    </source>
</evidence>
<keyword evidence="5" id="KW-0408">Iron</keyword>
<dbReference type="Gene3D" id="3.40.1060.10">
    <property type="entry name" value="Aconitase, Domain 2"/>
    <property type="match status" value="1"/>
</dbReference>
<feature type="region of interest" description="Disordered" evidence="10">
    <location>
        <begin position="94"/>
        <end position="149"/>
    </location>
</feature>
<feature type="compositionally biased region" description="Polar residues" evidence="10">
    <location>
        <begin position="26"/>
        <end position="37"/>
    </location>
</feature>
<dbReference type="PROSITE" id="PS01244">
    <property type="entry name" value="ACONITASE_2"/>
    <property type="match status" value="1"/>
</dbReference>
<dbReference type="SUPFAM" id="SSF53732">
    <property type="entry name" value="Aconitase iron-sulfur domain"/>
    <property type="match status" value="1"/>
</dbReference>
<dbReference type="EMBL" id="KZ679265">
    <property type="protein sequence ID" value="PTB38951.1"/>
    <property type="molecule type" value="Genomic_DNA"/>
</dbReference>
<evidence type="ECO:0000256" key="10">
    <source>
        <dbReference type="SAM" id="MobiDB-lite"/>
    </source>
</evidence>
<dbReference type="InterPro" id="IPR001030">
    <property type="entry name" value="Acoase/IPM_deHydtase_lsu_aba"/>
</dbReference>
<keyword evidence="3" id="KW-0479">Metal-binding</keyword>
<keyword evidence="9" id="KW-0653">Protein transport</keyword>
<accession>A0A2T3Z2B1</accession>
<evidence type="ECO:0000259" key="11">
    <source>
        <dbReference type="Pfam" id="PF00330"/>
    </source>
</evidence>
<keyword evidence="14" id="KW-1185">Reference proteome</keyword>
<feature type="domain" description="Aconitase A/isopropylmalate dehydratase small subunit swivel" evidence="12">
    <location>
        <begin position="1656"/>
        <end position="1783"/>
    </location>
</feature>
<comment type="similarity">
    <text evidence="2">Belongs to the aconitase/IPM isomerase family.</text>
</comment>
<dbReference type="Gene3D" id="3.30.499.10">
    <property type="entry name" value="Aconitase, domain 3"/>
    <property type="match status" value="2"/>
</dbReference>
<dbReference type="Pfam" id="PF00330">
    <property type="entry name" value="Aconitase"/>
    <property type="match status" value="1"/>
</dbReference>
<evidence type="ECO:0000256" key="3">
    <source>
        <dbReference type="ARBA" id="ARBA00022723"/>
    </source>
</evidence>
<comment type="subcellular location">
    <subcellularLocation>
        <location evidence="1">Mitochondrion</location>
    </subcellularLocation>
    <subcellularLocation>
        <location evidence="9">Nucleus</location>
        <location evidence="9">Nuclear pore complex</location>
    </subcellularLocation>
</comment>
<evidence type="ECO:0000256" key="9">
    <source>
        <dbReference type="RuleBase" id="RU365073"/>
    </source>
</evidence>
<keyword evidence="9" id="KW-0811">Translocation</keyword>
<evidence type="ECO:0000256" key="7">
    <source>
        <dbReference type="ARBA" id="ARBA00023128"/>
    </source>
</evidence>
<dbReference type="STRING" id="1042311.A0A2T3Z2B1"/>
<dbReference type="GO" id="GO:0005829">
    <property type="term" value="C:cytosol"/>
    <property type="evidence" value="ECO:0007669"/>
    <property type="project" value="TreeGrafter"/>
</dbReference>
<dbReference type="Proteomes" id="UP000240493">
    <property type="component" value="Unassembled WGS sequence"/>
</dbReference>
<feature type="compositionally biased region" description="Acidic residues" evidence="10">
    <location>
        <begin position="110"/>
        <end position="125"/>
    </location>
</feature>
<evidence type="ECO:0000256" key="5">
    <source>
        <dbReference type="ARBA" id="ARBA00023004"/>
    </source>
</evidence>
<dbReference type="FunFam" id="3.30.499.10:FF:000003">
    <property type="entry name" value="Aconitate hydratase, mitochondrial"/>
    <property type="match status" value="1"/>
</dbReference>
<proteinExistence type="inferred from homology"/>
<keyword evidence="9" id="KW-0906">Nuclear pore complex</keyword>
<dbReference type="GO" id="GO:0015031">
    <property type="term" value="P:protein transport"/>
    <property type="evidence" value="ECO:0007669"/>
    <property type="project" value="UniProtKB-KW"/>
</dbReference>
<dbReference type="InterPro" id="IPR015931">
    <property type="entry name" value="Acnase/IPM_dHydase_lsu_aba_1/3"/>
</dbReference>
<dbReference type="GO" id="GO:0003994">
    <property type="term" value="F:aconitate hydratase activity"/>
    <property type="evidence" value="ECO:0007669"/>
    <property type="project" value="InterPro"/>
</dbReference>
<dbReference type="InterPro" id="IPR036008">
    <property type="entry name" value="Aconitase_4Fe-4S_dom"/>
</dbReference>
<keyword evidence="4" id="KW-0809">Transit peptide</keyword>
<dbReference type="FunFam" id="3.40.1060.10:FF:000001">
    <property type="entry name" value="Aconitate hydratase, mitochondrial"/>
    <property type="match status" value="1"/>
</dbReference>
<comment type="similarity">
    <text evidence="9">Belongs to the nucleoporin Nup85 family.</text>
</comment>